<evidence type="ECO:0000313" key="3">
    <source>
        <dbReference type="Proteomes" id="UP001151478"/>
    </source>
</evidence>
<comment type="caution">
    <text evidence="2">The sequence shown here is derived from an EMBL/GenBank/DDBJ whole genome shotgun (WGS) entry which is preliminary data.</text>
</comment>
<dbReference type="EMBL" id="JAOSLC020000002">
    <property type="protein sequence ID" value="MDD7913492.1"/>
    <property type="molecule type" value="Genomic_DNA"/>
</dbReference>
<protein>
    <recommendedName>
        <fullName evidence="4">Long-subunit fatty acid transport protein</fullName>
    </recommendedName>
</protein>
<dbReference type="Proteomes" id="UP001151478">
    <property type="component" value="Unassembled WGS sequence"/>
</dbReference>
<evidence type="ECO:0000256" key="1">
    <source>
        <dbReference type="SAM" id="SignalP"/>
    </source>
</evidence>
<proteinExistence type="predicted"/>
<dbReference type="RefSeq" id="WP_274270175.1">
    <property type="nucleotide sequence ID" value="NZ_JAOSLC020000002.1"/>
</dbReference>
<reference evidence="2" key="1">
    <citation type="submission" date="2023-02" db="EMBL/GenBank/DDBJ databases">
        <title>Polaribacter ponticola sp. nov., isolated from seawater.</title>
        <authorList>
            <person name="Baek J.H."/>
            <person name="Kim J.M."/>
            <person name="Choi D.G."/>
            <person name="Jeon C.O."/>
        </authorList>
    </citation>
    <scope>NUCLEOTIDE SEQUENCE</scope>
    <source>
        <strain evidence="2">MSW5</strain>
    </source>
</reference>
<keyword evidence="1" id="KW-0732">Signal</keyword>
<accession>A0ABT5S5X2</accession>
<name>A0ABT5S5X2_9FLAO</name>
<sequence length="428" mass="46812">MIRKILIALLLITTFTLSAQRTNSSPYSFFGIGDEFNATTVEQSAMGGIGVAYSHYKYLNFTNPAAYSSLRYTTYAFGMLNNDLTVKSGTSKQSSTSTSLSYIAIGIPLSQKAGMSLGLQPVSSVGYSLSNTILDANGDISEVSLFAGNGGVNRIYGSFGIEPFKNFSVGIEADYSFGNIDNSIKHQKIGVALATKFEEVAVVRGGSVKLGAQYKKELKDQKILTLGATFKLGNDFEVTGNDYLYSLSFSSTGTEIPRDTTSTSSINGKFNMPLKTTLGVGLGKIDKWYAGLEYENQNSIEATGFLNTTNNAYKYGKSNRFSLGGFYLPKINSISSYWNRVTYRAGLRFEKTGLLVDGSGNNSNFAKVDDFGMSFGLGLPLKRMSTVNMGFEFGKRGTTDNNLIEENYFNFRLSLSLTDLWFIKRKID</sequence>
<feature type="chain" id="PRO_5046548009" description="Long-subunit fatty acid transport protein" evidence="1">
    <location>
        <begin position="20"/>
        <end position="428"/>
    </location>
</feature>
<evidence type="ECO:0000313" key="2">
    <source>
        <dbReference type="EMBL" id="MDD7913492.1"/>
    </source>
</evidence>
<organism evidence="2 3">
    <name type="scientific">Polaribacter ponticola</name>
    <dbReference type="NCBI Taxonomy" id="2978475"/>
    <lineage>
        <taxon>Bacteria</taxon>
        <taxon>Pseudomonadati</taxon>
        <taxon>Bacteroidota</taxon>
        <taxon>Flavobacteriia</taxon>
        <taxon>Flavobacteriales</taxon>
        <taxon>Flavobacteriaceae</taxon>
    </lineage>
</organism>
<keyword evidence="3" id="KW-1185">Reference proteome</keyword>
<dbReference type="Gene3D" id="2.40.160.60">
    <property type="entry name" value="Outer membrane protein transport protein (OMPP1/FadL/TodX)"/>
    <property type="match status" value="1"/>
</dbReference>
<evidence type="ECO:0008006" key="4">
    <source>
        <dbReference type="Google" id="ProtNLM"/>
    </source>
</evidence>
<gene>
    <name evidence="2" type="ORF">N5A56_003245</name>
</gene>
<feature type="signal peptide" evidence="1">
    <location>
        <begin position="1"/>
        <end position="19"/>
    </location>
</feature>